<protein>
    <recommendedName>
        <fullName evidence="2">Peptidase C45 hydrolase domain-containing protein</fullName>
    </recommendedName>
</protein>
<dbReference type="NCBIfam" id="NF040521">
    <property type="entry name" value="C45_proenzyme"/>
    <property type="match status" value="1"/>
</dbReference>
<dbReference type="Pfam" id="PF03417">
    <property type="entry name" value="AAT"/>
    <property type="match status" value="1"/>
</dbReference>
<keyword evidence="1" id="KW-0732">Signal</keyword>
<sequence length="419" mass="44662">MRRRCLVAACALLVIHAQARPAPMQNSQLPQGPPSIPSLRVESDDHACTTPYAFGRAIGVRFAQEVATRVSKSRDLAALRTCMAEGGERAAILQEMWRENEQTFPRFAAEVNGTADGAGVSRDDLVLLNLRKELRYVCASYMKDIPHVTHCSDQLVAPLDVQMPRVVGHNEDGACEDAGLLYWVDAPVGCGGGDIPGNDDGARFAAITYAGELPSAAFGLNSYGVAVTFNALSPLRLSPVSEAPLARNLVSRASLVSRSVDDAIKVLSMGRQAVGHNAQVFAWRDPAGVITSVEIGPASYGSSVLRMHDRGGASGSGVASLSFHANAYLRLPVPEGPQPSSVHRLRRARALWQSGTLRDATVARGGNATRLMAGVWAVLLDHADVAYPIYQSGEGGHDTCTLVQAVFALGVSPYVRWTP</sequence>
<dbReference type="AlphaFoldDB" id="A0A830HA65"/>
<dbReference type="InterPro" id="IPR005079">
    <property type="entry name" value="Peptidase_C45_hydrolase"/>
</dbReference>
<evidence type="ECO:0000313" key="3">
    <source>
        <dbReference type="EMBL" id="GHP02491.1"/>
    </source>
</evidence>
<reference evidence="3" key="1">
    <citation type="submission" date="2020-10" db="EMBL/GenBank/DDBJ databases">
        <title>Unveiling of a novel bifunctional photoreceptor, Dualchrome1, isolated from a cosmopolitan green alga.</title>
        <authorList>
            <person name="Suzuki S."/>
            <person name="Kawachi M."/>
        </authorList>
    </citation>
    <scope>NUCLEOTIDE SEQUENCE</scope>
    <source>
        <strain evidence="3">NIES 2893</strain>
    </source>
</reference>
<proteinExistence type="predicted"/>
<dbReference type="InterPro" id="IPR047801">
    <property type="entry name" value="Peptidase_C45"/>
</dbReference>
<accession>A0A830HA65</accession>
<organism evidence="3 4">
    <name type="scientific">Pycnococcus provasolii</name>
    <dbReference type="NCBI Taxonomy" id="41880"/>
    <lineage>
        <taxon>Eukaryota</taxon>
        <taxon>Viridiplantae</taxon>
        <taxon>Chlorophyta</taxon>
        <taxon>Pseudoscourfieldiophyceae</taxon>
        <taxon>Pseudoscourfieldiales</taxon>
        <taxon>Pycnococcaceae</taxon>
        <taxon>Pycnococcus</taxon>
    </lineage>
</organism>
<dbReference type="PANTHER" id="PTHR34180">
    <property type="entry name" value="PEPTIDASE C45"/>
    <property type="match status" value="1"/>
</dbReference>
<name>A0A830HA65_9CHLO</name>
<gene>
    <name evidence="3" type="ORF">PPROV_000124800</name>
</gene>
<dbReference type="Gene3D" id="1.10.10.2120">
    <property type="match status" value="1"/>
</dbReference>
<keyword evidence="4" id="KW-1185">Reference proteome</keyword>
<dbReference type="Gene3D" id="3.60.60.10">
    <property type="entry name" value="Penicillin V Acylase, Chain A"/>
    <property type="match status" value="1"/>
</dbReference>
<feature type="domain" description="Peptidase C45 hydrolase" evidence="2">
    <location>
        <begin position="166"/>
        <end position="304"/>
    </location>
</feature>
<evidence type="ECO:0000313" key="4">
    <source>
        <dbReference type="Proteomes" id="UP000660262"/>
    </source>
</evidence>
<dbReference type="InterPro" id="IPR047794">
    <property type="entry name" value="C45_proenzyme-like"/>
</dbReference>
<evidence type="ECO:0000256" key="1">
    <source>
        <dbReference type="SAM" id="SignalP"/>
    </source>
</evidence>
<dbReference type="EMBL" id="BNJQ01000003">
    <property type="protein sequence ID" value="GHP02491.1"/>
    <property type="molecule type" value="Genomic_DNA"/>
</dbReference>
<feature type="chain" id="PRO_5033040701" description="Peptidase C45 hydrolase domain-containing protein" evidence="1">
    <location>
        <begin position="20"/>
        <end position="419"/>
    </location>
</feature>
<comment type="caution">
    <text evidence="3">The sequence shown here is derived from an EMBL/GenBank/DDBJ whole genome shotgun (WGS) entry which is preliminary data.</text>
</comment>
<evidence type="ECO:0000259" key="2">
    <source>
        <dbReference type="Pfam" id="PF03417"/>
    </source>
</evidence>
<dbReference type="PANTHER" id="PTHR34180:SF1">
    <property type="entry name" value="BETA-ALANYL-DOPAMINE_CARCININE HYDROLASE"/>
    <property type="match status" value="1"/>
</dbReference>
<feature type="signal peptide" evidence="1">
    <location>
        <begin position="1"/>
        <end position="19"/>
    </location>
</feature>
<dbReference type="OrthoDB" id="544506at2759"/>
<dbReference type="Proteomes" id="UP000660262">
    <property type="component" value="Unassembled WGS sequence"/>
</dbReference>